<protein>
    <recommendedName>
        <fullName evidence="1">N-acetyltransferase domain-containing protein</fullName>
    </recommendedName>
</protein>
<evidence type="ECO:0000259" key="1">
    <source>
        <dbReference type="PROSITE" id="PS51186"/>
    </source>
</evidence>
<proteinExistence type="predicted"/>
<evidence type="ECO:0000313" key="3">
    <source>
        <dbReference type="Proteomes" id="UP000799436"/>
    </source>
</evidence>
<reference evidence="2" key="1">
    <citation type="journal article" date="2020" name="Stud. Mycol.">
        <title>101 Dothideomycetes genomes: a test case for predicting lifestyles and emergence of pathogens.</title>
        <authorList>
            <person name="Haridas S."/>
            <person name="Albert R."/>
            <person name="Binder M."/>
            <person name="Bloem J."/>
            <person name="Labutti K."/>
            <person name="Salamov A."/>
            <person name="Andreopoulos B."/>
            <person name="Baker S."/>
            <person name="Barry K."/>
            <person name="Bills G."/>
            <person name="Bluhm B."/>
            <person name="Cannon C."/>
            <person name="Castanera R."/>
            <person name="Culley D."/>
            <person name="Daum C."/>
            <person name="Ezra D."/>
            <person name="Gonzalez J."/>
            <person name="Henrissat B."/>
            <person name="Kuo A."/>
            <person name="Liang C."/>
            <person name="Lipzen A."/>
            <person name="Lutzoni F."/>
            <person name="Magnuson J."/>
            <person name="Mondo S."/>
            <person name="Nolan M."/>
            <person name="Ohm R."/>
            <person name="Pangilinan J."/>
            <person name="Park H.-J."/>
            <person name="Ramirez L."/>
            <person name="Alfaro M."/>
            <person name="Sun H."/>
            <person name="Tritt A."/>
            <person name="Yoshinaga Y."/>
            <person name="Zwiers L.-H."/>
            <person name="Turgeon B."/>
            <person name="Goodwin S."/>
            <person name="Spatafora J."/>
            <person name="Crous P."/>
            <person name="Grigoriev I."/>
        </authorList>
    </citation>
    <scope>NUCLEOTIDE SEQUENCE</scope>
    <source>
        <strain evidence="2">CBS 116005</strain>
    </source>
</reference>
<dbReference type="EMBL" id="ML995808">
    <property type="protein sequence ID" value="KAF2774284.1"/>
    <property type="molecule type" value="Genomic_DNA"/>
</dbReference>
<sequence>MMHMATTTTMNASPFRVEDASISDLDSLSTILARSFHPVNPYIKETIPDTPATRTWWKAVFKNSIEYPKSHVLIAVDTTSASTPRKALGILMFRLMAFDEPGRGLWASVPPTSDHHGEKYNNILGALDARERIMRTAQTGARPHSVIELFGVDHEYKGQGLGGMLLRRACEVADDAGYETFVQANASAVAMYCHVGGFEVRERVVLEGGYEEGMLVRPVRAQERRTAEV</sequence>
<dbReference type="Gene3D" id="3.40.630.30">
    <property type="match status" value="1"/>
</dbReference>
<dbReference type="InterPro" id="IPR000182">
    <property type="entry name" value="GNAT_dom"/>
</dbReference>
<keyword evidence="3" id="KW-1185">Reference proteome</keyword>
<dbReference type="PANTHER" id="PTHR42791:SF1">
    <property type="entry name" value="N-ACETYLTRANSFERASE DOMAIN-CONTAINING PROTEIN"/>
    <property type="match status" value="1"/>
</dbReference>
<dbReference type="PANTHER" id="PTHR42791">
    <property type="entry name" value="GNAT FAMILY ACETYLTRANSFERASE"/>
    <property type="match status" value="1"/>
</dbReference>
<dbReference type="GO" id="GO:0016747">
    <property type="term" value="F:acyltransferase activity, transferring groups other than amino-acyl groups"/>
    <property type="evidence" value="ECO:0007669"/>
    <property type="project" value="InterPro"/>
</dbReference>
<feature type="domain" description="N-acetyltransferase" evidence="1">
    <location>
        <begin position="77"/>
        <end position="217"/>
    </location>
</feature>
<name>A0A6G1LQ49_9PEZI</name>
<dbReference type="Pfam" id="PF00583">
    <property type="entry name" value="Acetyltransf_1"/>
    <property type="match status" value="1"/>
</dbReference>
<dbReference type="Proteomes" id="UP000799436">
    <property type="component" value="Unassembled WGS sequence"/>
</dbReference>
<organism evidence="2 3">
    <name type="scientific">Teratosphaeria nubilosa</name>
    <dbReference type="NCBI Taxonomy" id="161662"/>
    <lineage>
        <taxon>Eukaryota</taxon>
        <taxon>Fungi</taxon>
        <taxon>Dikarya</taxon>
        <taxon>Ascomycota</taxon>
        <taxon>Pezizomycotina</taxon>
        <taxon>Dothideomycetes</taxon>
        <taxon>Dothideomycetidae</taxon>
        <taxon>Mycosphaerellales</taxon>
        <taxon>Teratosphaeriaceae</taxon>
        <taxon>Teratosphaeria</taxon>
    </lineage>
</organism>
<accession>A0A6G1LQ49</accession>
<dbReference type="AlphaFoldDB" id="A0A6G1LQ49"/>
<gene>
    <name evidence="2" type="ORF">EJ03DRAFT_3964</name>
</gene>
<dbReference type="InterPro" id="IPR016181">
    <property type="entry name" value="Acyl_CoA_acyltransferase"/>
</dbReference>
<dbReference type="InterPro" id="IPR052523">
    <property type="entry name" value="Trichothecene_AcTrans"/>
</dbReference>
<dbReference type="PROSITE" id="PS51186">
    <property type="entry name" value="GNAT"/>
    <property type="match status" value="1"/>
</dbReference>
<dbReference type="OrthoDB" id="2115692at2759"/>
<dbReference type="CDD" id="cd04301">
    <property type="entry name" value="NAT_SF"/>
    <property type="match status" value="1"/>
</dbReference>
<evidence type="ECO:0000313" key="2">
    <source>
        <dbReference type="EMBL" id="KAF2774284.1"/>
    </source>
</evidence>
<dbReference type="SUPFAM" id="SSF55729">
    <property type="entry name" value="Acyl-CoA N-acyltransferases (Nat)"/>
    <property type="match status" value="1"/>
</dbReference>